<dbReference type="EMBL" id="RYYU01000001">
    <property type="protein sequence ID" value="RUL60293.1"/>
    <property type="molecule type" value="Genomic_DNA"/>
</dbReference>
<dbReference type="Proteomes" id="UP000278983">
    <property type="component" value="Unassembled WGS sequence"/>
</dbReference>
<evidence type="ECO:0000313" key="1">
    <source>
        <dbReference type="EMBL" id="RUL60293.1"/>
    </source>
</evidence>
<name>A0A432LN31_9BACT</name>
<dbReference type="AlphaFoldDB" id="A0A432LN31"/>
<dbReference type="RefSeq" id="WP_126679383.1">
    <property type="nucleotide sequence ID" value="NZ_RYYU01000001.1"/>
</dbReference>
<gene>
    <name evidence="1" type="ORF">EHV08_01380</name>
</gene>
<dbReference type="Pfam" id="PF15418">
    <property type="entry name" value="DUF4625"/>
    <property type="match status" value="1"/>
</dbReference>
<evidence type="ECO:0000313" key="2">
    <source>
        <dbReference type="Proteomes" id="UP000278983"/>
    </source>
</evidence>
<dbReference type="InterPro" id="IPR027829">
    <property type="entry name" value="DUF4625"/>
</dbReference>
<dbReference type="OrthoDB" id="670730at2"/>
<keyword evidence="2" id="KW-1185">Reference proteome</keyword>
<reference evidence="1 2" key="1">
    <citation type="submission" date="2018-12" db="EMBL/GenBank/DDBJ databases">
        <title>Genome sequencing of Prevotella sp. KCOM 3155 (= JS262).</title>
        <authorList>
            <person name="Kook J.-K."/>
            <person name="Park S.-N."/>
            <person name="Lim Y.K."/>
        </authorList>
    </citation>
    <scope>NUCLEOTIDE SEQUENCE [LARGE SCALE GENOMIC DNA]</scope>
    <source>
        <strain evidence="1 2">KCOM 3155</strain>
    </source>
</reference>
<dbReference type="PROSITE" id="PS51257">
    <property type="entry name" value="PROKAR_LIPOPROTEIN"/>
    <property type="match status" value="1"/>
</dbReference>
<accession>A0A432LN31</accession>
<organism evidence="1 2">
    <name type="scientific">Prevotella koreensis</name>
    <dbReference type="NCBI Taxonomy" id="2490854"/>
    <lineage>
        <taxon>Bacteria</taxon>
        <taxon>Pseudomonadati</taxon>
        <taxon>Bacteroidota</taxon>
        <taxon>Bacteroidia</taxon>
        <taxon>Bacteroidales</taxon>
        <taxon>Prevotellaceae</taxon>
        <taxon>Prevotella</taxon>
    </lineage>
</organism>
<sequence>MKRFFSGIVAVVAVVLFASCGGDDDTVVKDMEKPSISDDKDSYPENCQVYERGDVVPFRCKFTDNMELGNYNIEIHNNFDHHSHGTVAGDCALYPKKKAENPWIYNQSYEIPAGSQVFNANINIPIPKDIDAGDYHFMVRVTDKSGWQEIKAVSIKVN</sequence>
<comment type="caution">
    <text evidence="1">The sequence shown here is derived from an EMBL/GenBank/DDBJ whole genome shotgun (WGS) entry which is preliminary data.</text>
</comment>
<protein>
    <submittedName>
        <fullName evidence="1">DUF4625 domain-containing protein</fullName>
    </submittedName>
</protein>
<proteinExistence type="predicted"/>